<evidence type="ECO:0000256" key="2">
    <source>
        <dbReference type="SAM" id="Phobius"/>
    </source>
</evidence>
<feature type="region of interest" description="Disordered" evidence="1">
    <location>
        <begin position="49"/>
        <end position="68"/>
    </location>
</feature>
<sequence>MKNKTKIKTIKDKNQQKITTKKKKHSIFHISTLTHQILYLQQKKITQKNNLEKKEKKGKKKEKKGKREKKNKFLRFDCLTFFLINPYKVYGETTTPNHIQMVSLLSEFVNVLSTFTITFPNFASLHLYLYMYMYVPLSCLTMTTRSNTNQQTNKKKKA</sequence>
<keyword evidence="2" id="KW-0472">Membrane</keyword>
<organism evidence="3 4">
    <name type="scientific">Reticulomyxa filosa</name>
    <dbReference type="NCBI Taxonomy" id="46433"/>
    <lineage>
        <taxon>Eukaryota</taxon>
        <taxon>Sar</taxon>
        <taxon>Rhizaria</taxon>
        <taxon>Retaria</taxon>
        <taxon>Foraminifera</taxon>
        <taxon>Monothalamids</taxon>
        <taxon>Reticulomyxidae</taxon>
        <taxon>Reticulomyxa</taxon>
    </lineage>
</organism>
<comment type="caution">
    <text evidence="3">The sequence shown here is derived from an EMBL/GenBank/DDBJ whole genome shotgun (WGS) entry which is preliminary data.</text>
</comment>
<feature type="transmembrane region" description="Helical" evidence="2">
    <location>
        <begin position="111"/>
        <end position="135"/>
    </location>
</feature>
<name>X6NLY0_RETFI</name>
<evidence type="ECO:0000313" key="4">
    <source>
        <dbReference type="Proteomes" id="UP000023152"/>
    </source>
</evidence>
<feature type="compositionally biased region" description="Basic residues" evidence="1">
    <location>
        <begin position="56"/>
        <end position="68"/>
    </location>
</feature>
<protein>
    <submittedName>
        <fullName evidence="3">Uncharacterized protein</fullName>
    </submittedName>
</protein>
<keyword evidence="2" id="KW-0812">Transmembrane</keyword>
<dbReference type="EMBL" id="ASPP01007510">
    <property type="protein sequence ID" value="ETO27011.1"/>
    <property type="molecule type" value="Genomic_DNA"/>
</dbReference>
<dbReference type="AlphaFoldDB" id="X6NLY0"/>
<keyword evidence="4" id="KW-1185">Reference proteome</keyword>
<gene>
    <name evidence="3" type="ORF">RFI_10119</name>
</gene>
<proteinExistence type="predicted"/>
<evidence type="ECO:0000313" key="3">
    <source>
        <dbReference type="EMBL" id="ETO27011.1"/>
    </source>
</evidence>
<reference evidence="3 4" key="1">
    <citation type="journal article" date="2013" name="Curr. Biol.">
        <title>The Genome of the Foraminiferan Reticulomyxa filosa.</title>
        <authorList>
            <person name="Glockner G."/>
            <person name="Hulsmann N."/>
            <person name="Schleicher M."/>
            <person name="Noegel A.A."/>
            <person name="Eichinger L."/>
            <person name="Gallinger C."/>
            <person name="Pawlowski J."/>
            <person name="Sierra R."/>
            <person name="Euteneuer U."/>
            <person name="Pillet L."/>
            <person name="Moustafa A."/>
            <person name="Platzer M."/>
            <person name="Groth M."/>
            <person name="Szafranski K."/>
            <person name="Schliwa M."/>
        </authorList>
    </citation>
    <scope>NUCLEOTIDE SEQUENCE [LARGE SCALE GENOMIC DNA]</scope>
</reference>
<keyword evidence="2" id="KW-1133">Transmembrane helix</keyword>
<dbReference type="Proteomes" id="UP000023152">
    <property type="component" value="Unassembled WGS sequence"/>
</dbReference>
<accession>X6NLY0</accession>
<evidence type="ECO:0000256" key="1">
    <source>
        <dbReference type="SAM" id="MobiDB-lite"/>
    </source>
</evidence>